<reference evidence="1 2" key="1">
    <citation type="submission" date="2017-12" db="EMBL/GenBank/DDBJ databases">
        <title>Hemimetabolous genomes reveal molecular basis of termite eusociality.</title>
        <authorList>
            <person name="Harrison M.C."/>
            <person name="Jongepier E."/>
            <person name="Robertson H.M."/>
            <person name="Arning N."/>
            <person name="Bitard-Feildel T."/>
            <person name="Chao H."/>
            <person name="Childers C.P."/>
            <person name="Dinh H."/>
            <person name="Doddapaneni H."/>
            <person name="Dugan S."/>
            <person name="Gowin J."/>
            <person name="Greiner C."/>
            <person name="Han Y."/>
            <person name="Hu H."/>
            <person name="Hughes D.S.T."/>
            <person name="Huylmans A.-K."/>
            <person name="Kemena C."/>
            <person name="Kremer L.P.M."/>
            <person name="Lee S.L."/>
            <person name="Lopez-Ezquerra A."/>
            <person name="Mallet L."/>
            <person name="Monroy-Kuhn J.M."/>
            <person name="Moser A."/>
            <person name="Murali S.C."/>
            <person name="Muzny D.M."/>
            <person name="Otani S."/>
            <person name="Piulachs M.-D."/>
            <person name="Poelchau M."/>
            <person name="Qu J."/>
            <person name="Schaub F."/>
            <person name="Wada-Katsumata A."/>
            <person name="Worley K.C."/>
            <person name="Xie Q."/>
            <person name="Ylla G."/>
            <person name="Poulsen M."/>
            <person name="Gibbs R.A."/>
            <person name="Schal C."/>
            <person name="Richards S."/>
            <person name="Belles X."/>
            <person name="Korb J."/>
            <person name="Bornberg-Bauer E."/>
        </authorList>
    </citation>
    <scope>NUCLEOTIDE SEQUENCE [LARGE SCALE GENOMIC DNA]</scope>
    <source>
        <tissue evidence="1">Whole body</tissue>
    </source>
</reference>
<dbReference type="GO" id="GO:0003676">
    <property type="term" value="F:nucleic acid binding"/>
    <property type="evidence" value="ECO:0007669"/>
    <property type="project" value="InterPro"/>
</dbReference>
<organism evidence="1 2">
    <name type="scientific">Cryptotermes secundus</name>
    <dbReference type="NCBI Taxonomy" id="105785"/>
    <lineage>
        <taxon>Eukaryota</taxon>
        <taxon>Metazoa</taxon>
        <taxon>Ecdysozoa</taxon>
        <taxon>Arthropoda</taxon>
        <taxon>Hexapoda</taxon>
        <taxon>Insecta</taxon>
        <taxon>Pterygota</taxon>
        <taxon>Neoptera</taxon>
        <taxon>Polyneoptera</taxon>
        <taxon>Dictyoptera</taxon>
        <taxon>Blattodea</taxon>
        <taxon>Blattoidea</taxon>
        <taxon>Termitoidae</taxon>
        <taxon>Kalotermitidae</taxon>
        <taxon>Cryptotermitinae</taxon>
        <taxon>Cryptotermes</taxon>
    </lineage>
</organism>
<evidence type="ECO:0000313" key="2">
    <source>
        <dbReference type="Proteomes" id="UP000235965"/>
    </source>
</evidence>
<dbReference type="Gene3D" id="3.30.420.10">
    <property type="entry name" value="Ribonuclease H-like superfamily/Ribonuclease H"/>
    <property type="match status" value="1"/>
</dbReference>
<dbReference type="InterPro" id="IPR036397">
    <property type="entry name" value="RNaseH_sf"/>
</dbReference>
<dbReference type="EMBL" id="NEVH01016301">
    <property type="protein sequence ID" value="PNF25886.1"/>
    <property type="molecule type" value="Genomic_DNA"/>
</dbReference>
<comment type="caution">
    <text evidence="1">The sequence shown here is derived from an EMBL/GenBank/DDBJ whole genome shotgun (WGS) entry which is preliminary data.</text>
</comment>
<evidence type="ECO:0000313" key="1">
    <source>
        <dbReference type="EMBL" id="PNF25886.1"/>
    </source>
</evidence>
<protein>
    <submittedName>
        <fullName evidence="1">Uncharacterized protein</fullName>
    </submittedName>
</protein>
<gene>
    <name evidence="1" type="ORF">B7P43_G11147</name>
</gene>
<name>A0A2J7QBC3_9NEOP</name>
<dbReference type="Proteomes" id="UP000235965">
    <property type="component" value="Unassembled WGS sequence"/>
</dbReference>
<proteinExistence type="predicted"/>
<dbReference type="AlphaFoldDB" id="A0A2J7QBC3"/>
<sequence>MMVSFDIRGIVHIDWVREGQTVNQVYYKEVLIILCEHVRRRPEMWKKDSWILHHDYVPAYNTVSQDISGEAQDPCVGTSILLI</sequence>
<keyword evidence="2" id="KW-1185">Reference proteome</keyword>
<dbReference type="InParanoid" id="A0A2J7QBC3"/>
<accession>A0A2J7QBC3</accession>